<dbReference type="EMBL" id="JALEMU010000114">
    <property type="protein sequence ID" value="MCI5756032.1"/>
    <property type="molecule type" value="Genomic_DNA"/>
</dbReference>
<proteinExistence type="predicted"/>
<reference evidence="2 3" key="1">
    <citation type="submission" date="2022-03" db="EMBL/GenBank/DDBJ databases">
        <title>Metagenome-assembled genomes from swine fecal metagenomes.</title>
        <authorList>
            <person name="Holman D.B."/>
            <person name="Kommadath A."/>
        </authorList>
    </citation>
    <scope>NUCLEOTIDE SEQUENCE [LARGE SCALE GENOMIC DNA]</scope>
    <source>
        <strain evidence="2">SUG147</strain>
    </source>
</reference>
<dbReference type="AlphaFoldDB" id="A0AAE3K0I3"/>
<organism evidence="2 3">
    <name type="scientific">Candidatus Colimorpha enterica</name>
    <dbReference type="NCBI Taxonomy" id="3083063"/>
    <lineage>
        <taxon>Bacteria</taxon>
        <taxon>Pseudomonadati</taxon>
        <taxon>Bacteroidota</taxon>
        <taxon>Bacteroidia</taxon>
        <taxon>Bacteroidales</taxon>
        <taxon>Candidatus Colimorpha</taxon>
    </lineage>
</organism>
<name>A0AAE3K0I3_9BACT</name>
<accession>A0AAE3K0I3</accession>
<gene>
    <name evidence="2" type="ORF">MR241_07040</name>
</gene>
<evidence type="ECO:0000259" key="1">
    <source>
        <dbReference type="Pfam" id="PF14287"/>
    </source>
</evidence>
<feature type="domain" description="DUF4368" evidence="1">
    <location>
        <begin position="77"/>
        <end position="141"/>
    </location>
</feature>
<dbReference type="InterPro" id="IPR025378">
    <property type="entry name" value="DUF4368"/>
</dbReference>
<dbReference type="Proteomes" id="UP001139365">
    <property type="component" value="Unassembled WGS sequence"/>
</dbReference>
<evidence type="ECO:0000313" key="2">
    <source>
        <dbReference type="EMBL" id="MCI5756032.1"/>
    </source>
</evidence>
<comment type="caution">
    <text evidence="2">The sequence shown here is derived from an EMBL/GenBank/DDBJ whole genome shotgun (WGS) entry which is preliminary data.</text>
</comment>
<evidence type="ECO:0000313" key="3">
    <source>
        <dbReference type="Proteomes" id="UP001139365"/>
    </source>
</evidence>
<sequence>MYAKKHNITKETNMRNMKAAIEKDKRRIVEIDTMIERLYEDNVPGKIPDDRFSKMMGKYEAEQKALIEAVAKAEHSLKVFEQNKVDLRIFLETIRKCTDIKELTPEIVNRLIRRIEVHNSEKIDGRKRVKLNVYFTAVGLIDIPDENELREMMEEIRRSA</sequence>
<protein>
    <submittedName>
        <fullName evidence="2">DUF4368 domain-containing protein</fullName>
    </submittedName>
</protein>
<dbReference type="Pfam" id="PF14287">
    <property type="entry name" value="DUF4368"/>
    <property type="match status" value="1"/>
</dbReference>